<reference evidence="2" key="1">
    <citation type="submission" date="2019-09" db="EMBL/GenBank/DDBJ databases">
        <authorList>
            <person name="Teo W.F.A."/>
            <person name="Duangmal K."/>
        </authorList>
    </citation>
    <scope>NUCLEOTIDE SEQUENCE [LARGE SCALE GENOMIC DNA]</scope>
    <source>
        <strain evidence="2">K81G1</strain>
    </source>
</reference>
<dbReference type="CDD" id="cd06558">
    <property type="entry name" value="crotonase-like"/>
    <property type="match status" value="1"/>
</dbReference>
<dbReference type="AlphaFoldDB" id="A0A5N0V576"/>
<dbReference type="PANTHER" id="PTHR43802:SF1">
    <property type="entry name" value="IP11341P-RELATED"/>
    <property type="match status" value="1"/>
</dbReference>
<dbReference type="OrthoDB" id="8452484at2"/>
<dbReference type="RefSeq" id="WP_144747421.1">
    <property type="nucleotide sequence ID" value="NZ_VMNW02000029.1"/>
</dbReference>
<organism evidence="2 3">
    <name type="scientific">Amycolatopsis acidicola</name>
    <dbReference type="NCBI Taxonomy" id="2596893"/>
    <lineage>
        <taxon>Bacteria</taxon>
        <taxon>Bacillati</taxon>
        <taxon>Actinomycetota</taxon>
        <taxon>Actinomycetes</taxon>
        <taxon>Pseudonocardiales</taxon>
        <taxon>Pseudonocardiaceae</taxon>
        <taxon>Amycolatopsis</taxon>
    </lineage>
</organism>
<dbReference type="Proteomes" id="UP000319769">
    <property type="component" value="Unassembled WGS sequence"/>
</dbReference>
<dbReference type="SUPFAM" id="SSF52096">
    <property type="entry name" value="ClpP/crotonase"/>
    <property type="match status" value="1"/>
</dbReference>
<dbReference type="PANTHER" id="PTHR43802">
    <property type="entry name" value="ENOYL-COA HYDRATASE"/>
    <property type="match status" value="1"/>
</dbReference>
<comment type="caution">
    <text evidence="2">The sequence shown here is derived from an EMBL/GenBank/DDBJ whole genome shotgun (WGS) entry which is preliminary data.</text>
</comment>
<dbReference type="Gene3D" id="3.90.226.10">
    <property type="entry name" value="2-enoyl-CoA Hydratase, Chain A, domain 1"/>
    <property type="match status" value="1"/>
</dbReference>
<name>A0A5N0V576_9PSEU</name>
<dbReference type="EMBL" id="VMNW02000029">
    <property type="protein sequence ID" value="KAA9159413.1"/>
    <property type="molecule type" value="Genomic_DNA"/>
</dbReference>
<gene>
    <name evidence="2" type="ORF">FPZ12_020095</name>
</gene>
<dbReference type="InterPro" id="IPR001753">
    <property type="entry name" value="Enoyl-CoA_hydra/iso"/>
</dbReference>
<evidence type="ECO:0000256" key="1">
    <source>
        <dbReference type="ARBA" id="ARBA00005254"/>
    </source>
</evidence>
<sequence length="278" mass="29851">MSTEDVIEVTRDGHVGIIRLTDERRRNALSNPMRDGLAAAVADFVADPDVRAMYLTGTGSTFCGGGDLRMMRAEGDTWSSYQRLTRTGKWLIELFRCPKPVVVGVNGVAVGGGIGIAMAGDVVYAAESATFISGFLRLGLIPDIGMMYTLPRAVGMTRAREFLLGQETWTAQRAETAGLITAVVPDDELDARCLERARVMAAGPLEAFGLAKSILARTFETSLDDLMHFESLGQSVAYATESMREGLSAVTGGRPADFVSATEREPATRIARARHANG</sequence>
<accession>A0A5N0V576</accession>
<dbReference type="InterPro" id="IPR029045">
    <property type="entry name" value="ClpP/crotonase-like_dom_sf"/>
</dbReference>
<protein>
    <submittedName>
        <fullName evidence="2">Enoyl-CoA hydratase/isomerase family protein</fullName>
    </submittedName>
</protein>
<proteinExistence type="inferred from homology"/>
<dbReference type="GO" id="GO:0016853">
    <property type="term" value="F:isomerase activity"/>
    <property type="evidence" value="ECO:0007669"/>
    <property type="project" value="UniProtKB-KW"/>
</dbReference>
<keyword evidence="3" id="KW-1185">Reference proteome</keyword>
<evidence type="ECO:0000313" key="2">
    <source>
        <dbReference type="EMBL" id="KAA9159413.1"/>
    </source>
</evidence>
<evidence type="ECO:0000313" key="3">
    <source>
        <dbReference type="Proteomes" id="UP000319769"/>
    </source>
</evidence>
<dbReference type="Pfam" id="PF00378">
    <property type="entry name" value="ECH_1"/>
    <property type="match status" value="1"/>
</dbReference>
<comment type="similarity">
    <text evidence="1">Belongs to the enoyl-CoA hydratase/isomerase family.</text>
</comment>